<protein>
    <submittedName>
        <fullName evidence="1">Uncharacterized protein</fullName>
    </submittedName>
</protein>
<dbReference type="AlphaFoldDB" id="A0A3D9KIR3"/>
<gene>
    <name evidence="1" type="ORF">DFP98_103190</name>
</gene>
<dbReference type="EMBL" id="QRDZ01000003">
    <property type="protein sequence ID" value="RED86335.1"/>
    <property type="molecule type" value="Genomic_DNA"/>
</dbReference>
<dbReference type="Proteomes" id="UP000256977">
    <property type="component" value="Unassembled WGS sequence"/>
</dbReference>
<accession>A0A3D9KIR3</accession>
<comment type="caution">
    <text evidence="1">The sequence shown here is derived from an EMBL/GenBank/DDBJ whole genome shotgun (WGS) entry which is preliminary data.</text>
</comment>
<proteinExistence type="predicted"/>
<reference evidence="1 2" key="1">
    <citation type="submission" date="2018-07" db="EMBL/GenBank/DDBJ databases">
        <title>Genomic Encyclopedia of Type Strains, Phase III (KMG-III): the genomes of soil and plant-associated and newly described type strains.</title>
        <authorList>
            <person name="Whitman W."/>
        </authorList>
    </citation>
    <scope>NUCLEOTIDE SEQUENCE [LARGE SCALE GENOMIC DNA]</scope>
    <source>
        <strain evidence="1 2">CECT 7287</strain>
    </source>
</reference>
<dbReference type="OrthoDB" id="9815193at2"/>
<dbReference type="RefSeq" id="WP_116059465.1">
    <property type="nucleotide sequence ID" value="NZ_QRDZ01000003.1"/>
</dbReference>
<evidence type="ECO:0000313" key="1">
    <source>
        <dbReference type="EMBL" id="RED86335.1"/>
    </source>
</evidence>
<organism evidence="1 2">
    <name type="scientific">Cohnella phaseoli</name>
    <dbReference type="NCBI Taxonomy" id="456490"/>
    <lineage>
        <taxon>Bacteria</taxon>
        <taxon>Bacillati</taxon>
        <taxon>Bacillota</taxon>
        <taxon>Bacilli</taxon>
        <taxon>Bacillales</taxon>
        <taxon>Paenibacillaceae</taxon>
        <taxon>Cohnella</taxon>
    </lineage>
</organism>
<keyword evidence="2" id="KW-1185">Reference proteome</keyword>
<sequence length="266" mass="29511">MLSNNNNGDEDVVTSDTSLNSKTCFVIMPIAEIEAYGNGHFSRVYDYIIKPACLAAGFIPIRADEVKQANVIVIDILKKIIESEMVICDLSSKNANVFYELGIRQAFNLPAVLIKDDITGRVFDISPVRDEEYDHKLRIDNVTSAVERISKSLINTYESHGKDDGQINSLVSMLNISPAQLTAQSTISNETRLILNSIEQMNNRLDGVEGKLKIQDNYNHISNLVNGNADFFSGEITGGLISTNFKQKEPIKLRTPTTTISNPIKK</sequence>
<evidence type="ECO:0000313" key="2">
    <source>
        <dbReference type="Proteomes" id="UP000256977"/>
    </source>
</evidence>
<name>A0A3D9KIR3_9BACL</name>